<name>A0AAV2B9A6_9ARAC</name>
<dbReference type="Proteomes" id="UP001497382">
    <property type="component" value="Unassembled WGS sequence"/>
</dbReference>
<gene>
    <name evidence="2" type="ORF">LARSCL_LOCUS17734</name>
</gene>
<evidence type="ECO:0000313" key="3">
    <source>
        <dbReference type="Proteomes" id="UP001497382"/>
    </source>
</evidence>
<feature type="compositionally biased region" description="Basic and acidic residues" evidence="1">
    <location>
        <begin position="34"/>
        <end position="53"/>
    </location>
</feature>
<comment type="caution">
    <text evidence="2">The sequence shown here is derived from an EMBL/GenBank/DDBJ whole genome shotgun (WGS) entry which is preliminary data.</text>
</comment>
<reference evidence="2 3" key="1">
    <citation type="submission" date="2024-04" db="EMBL/GenBank/DDBJ databases">
        <authorList>
            <person name="Rising A."/>
            <person name="Reimegard J."/>
            <person name="Sonavane S."/>
            <person name="Akerstrom W."/>
            <person name="Nylinder S."/>
            <person name="Hedman E."/>
            <person name="Kallberg Y."/>
        </authorList>
    </citation>
    <scope>NUCLEOTIDE SEQUENCE [LARGE SCALE GENOMIC DNA]</scope>
</reference>
<accession>A0AAV2B9A6</accession>
<evidence type="ECO:0000313" key="2">
    <source>
        <dbReference type="EMBL" id="CAL1292569.1"/>
    </source>
</evidence>
<dbReference type="EMBL" id="CAXIEN010000309">
    <property type="protein sequence ID" value="CAL1292569.1"/>
    <property type="molecule type" value="Genomic_DNA"/>
</dbReference>
<proteinExistence type="predicted"/>
<protein>
    <submittedName>
        <fullName evidence="2">Uncharacterized protein</fullName>
    </submittedName>
</protein>
<feature type="region of interest" description="Disordered" evidence="1">
    <location>
        <begin position="33"/>
        <end position="53"/>
    </location>
</feature>
<evidence type="ECO:0000256" key="1">
    <source>
        <dbReference type="SAM" id="MobiDB-lite"/>
    </source>
</evidence>
<sequence>MLEQVRNCLFSNRRRLKMTEQNSSTRALRVRVSNKREKNEMKSKEAKKVVLNM</sequence>
<organism evidence="2 3">
    <name type="scientific">Larinioides sclopetarius</name>
    <dbReference type="NCBI Taxonomy" id="280406"/>
    <lineage>
        <taxon>Eukaryota</taxon>
        <taxon>Metazoa</taxon>
        <taxon>Ecdysozoa</taxon>
        <taxon>Arthropoda</taxon>
        <taxon>Chelicerata</taxon>
        <taxon>Arachnida</taxon>
        <taxon>Araneae</taxon>
        <taxon>Araneomorphae</taxon>
        <taxon>Entelegynae</taxon>
        <taxon>Araneoidea</taxon>
        <taxon>Araneidae</taxon>
        <taxon>Larinioides</taxon>
    </lineage>
</organism>
<dbReference type="AlphaFoldDB" id="A0AAV2B9A6"/>
<keyword evidence="3" id="KW-1185">Reference proteome</keyword>